<sequence>MNPSSENTALALRDIHLPDSILWWPLAPGWWIVAVLIVILALSLYVYKKTYFSRKLKKNIKLELEHCNQQYLNKKNAQIFIQQLSSLLRRVSLHQFEDKNIAKLHGVAWLEFLDSKLPENKSDQLSFITGVGKIFLLGPYQKIISEDVSSVYELVKYWLNYNLKNKYGLL</sequence>
<feature type="transmembrane region" description="Helical" evidence="1">
    <location>
        <begin position="29"/>
        <end position="47"/>
    </location>
</feature>
<name>A0A3B1AAH6_9ZZZZ</name>
<organism evidence="2">
    <name type="scientific">hydrothermal vent metagenome</name>
    <dbReference type="NCBI Taxonomy" id="652676"/>
    <lineage>
        <taxon>unclassified sequences</taxon>
        <taxon>metagenomes</taxon>
        <taxon>ecological metagenomes</taxon>
    </lineage>
</organism>
<reference evidence="2" key="1">
    <citation type="submission" date="2018-06" db="EMBL/GenBank/DDBJ databases">
        <authorList>
            <person name="Zhirakovskaya E."/>
        </authorList>
    </citation>
    <scope>NUCLEOTIDE SEQUENCE</scope>
</reference>
<dbReference type="Pfam" id="PF14316">
    <property type="entry name" value="DUF4381"/>
    <property type="match status" value="1"/>
</dbReference>
<accession>A0A3B1AAH6</accession>
<evidence type="ECO:0000313" key="2">
    <source>
        <dbReference type="EMBL" id="VAW98600.1"/>
    </source>
</evidence>
<evidence type="ECO:0008006" key="3">
    <source>
        <dbReference type="Google" id="ProtNLM"/>
    </source>
</evidence>
<keyword evidence="1" id="KW-0472">Membrane</keyword>
<keyword evidence="1" id="KW-0812">Transmembrane</keyword>
<gene>
    <name evidence="2" type="ORF">MNBD_GAMMA22-1579</name>
</gene>
<dbReference type="EMBL" id="UOFS01000038">
    <property type="protein sequence ID" value="VAW98600.1"/>
    <property type="molecule type" value="Genomic_DNA"/>
</dbReference>
<keyword evidence="1" id="KW-1133">Transmembrane helix</keyword>
<dbReference type="AlphaFoldDB" id="A0A3B1AAH6"/>
<protein>
    <recommendedName>
        <fullName evidence="3">DUF4381 domain-containing protein</fullName>
    </recommendedName>
</protein>
<proteinExistence type="predicted"/>
<evidence type="ECO:0000256" key="1">
    <source>
        <dbReference type="SAM" id="Phobius"/>
    </source>
</evidence>
<dbReference type="InterPro" id="IPR025489">
    <property type="entry name" value="DUF4381"/>
</dbReference>